<protein>
    <submittedName>
        <fullName evidence="2">Uncharacterized protein</fullName>
    </submittedName>
</protein>
<proteinExistence type="predicted"/>
<dbReference type="AlphaFoldDB" id="A0A8J2X229"/>
<reference evidence="2" key="1">
    <citation type="submission" date="2021-11" db="EMBL/GenBank/DDBJ databases">
        <authorList>
            <consortium name="Genoscope - CEA"/>
            <person name="William W."/>
        </authorList>
    </citation>
    <scope>NUCLEOTIDE SEQUENCE</scope>
</reference>
<feature type="region of interest" description="Disordered" evidence="1">
    <location>
        <begin position="1"/>
        <end position="45"/>
    </location>
</feature>
<accession>A0A8J2X229</accession>
<feature type="region of interest" description="Disordered" evidence="1">
    <location>
        <begin position="171"/>
        <end position="216"/>
    </location>
</feature>
<evidence type="ECO:0000313" key="3">
    <source>
        <dbReference type="Proteomes" id="UP000789595"/>
    </source>
</evidence>
<feature type="non-terminal residue" evidence="2">
    <location>
        <position position="1"/>
    </location>
</feature>
<name>A0A8J2X229_9STRA</name>
<dbReference type="EMBL" id="CAKKNE010000005">
    <property type="protein sequence ID" value="CAH0377106.1"/>
    <property type="molecule type" value="Genomic_DNA"/>
</dbReference>
<organism evidence="2 3">
    <name type="scientific">Pelagomonas calceolata</name>
    <dbReference type="NCBI Taxonomy" id="35677"/>
    <lineage>
        <taxon>Eukaryota</taxon>
        <taxon>Sar</taxon>
        <taxon>Stramenopiles</taxon>
        <taxon>Ochrophyta</taxon>
        <taxon>Pelagophyceae</taxon>
        <taxon>Pelagomonadales</taxon>
        <taxon>Pelagomonadaceae</taxon>
        <taxon>Pelagomonas</taxon>
    </lineage>
</organism>
<gene>
    <name evidence="2" type="ORF">PECAL_5P16870</name>
</gene>
<comment type="caution">
    <text evidence="2">The sequence shown here is derived from an EMBL/GenBank/DDBJ whole genome shotgun (WGS) entry which is preliminary data.</text>
</comment>
<keyword evidence="3" id="KW-1185">Reference proteome</keyword>
<sequence>SDRWHHYTSRSAAQGDESRRRAPSSRSPGARERKDLASVTPGRAAARVPRVWVAIRAAGGCPKAVRSMPSQEYAYDPTLKRVVSQDRVDKQRDWLTATTEGLSRAGADALDAAGQSINLAPAAHRRHESTPEVHADDEVEEDDYAPLFPATTQALDEAVVAVGDRAARTRRWLFPPKKLDEPPPPPQLKHAQPAWWPPSSPRGLHAAEAPSPDQSWWWERRGLA</sequence>
<evidence type="ECO:0000313" key="2">
    <source>
        <dbReference type="EMBL" id="CAH0377106.1"/>
    </source>
</evidence>
<dbReference type="Proteomes" id="UP000789595">
    <property type="component" value="Unassembled WGS sequence"/>
</dbReference>
<evidence type="ECO:0000256" key="1">
    <source>
        <dbReference type="SAM" id="MobiDB-lite"/>
    </source>
</evidence>